<dbReference type="EMBL" id="CAJHNH020006113">
    <property type="protein sequence ID" value="CAG5133352.1"/>
    <property type="molecule type" value="Genomic_DNA"/>
</dbReference>
<feature type="region of interest" description="Disordered" evidence="1">
    <location>
        <begin position="57"/>
        <end position="95"/>
    </location>
</feature>
<dbReference type="Proteomes" id="UP000678393">
    <property type="component" value="Unassembled WGS sequence"/>
</dbReference>
<evidence type="ECO:0000313" key="3">
    <source>
        <dbReference type="EMBL" id="CAG5133352.1"/>
    </source>
</evidence>
<feature type="chain" id="PRO_5035937336" description="Secreted protein" evidence="2">
    <location>
        <begin position="17"/>
        <end position="95"/>
    </location>
</feature>
<keyword evidence="4" id="KW-1185">Reference proteome</keyword>
<evidence type="ECO:0008006" key="5">
    <source>
        <dbReference type="Google" id="ProtNLM"/>
    </source>
</evidence>
<dbReference type="AlphaFoldDB" id="A0A8S3ZZ50"/>
<protein>
    <recommendedName>
        <fullName evidence="5">Secreted protein</fullName>
    </recommendedName>
</protein>
<name>A0A8S3ZZ50_9EUPU</name>
<sequence length="95" mass="10445">MLLFVILCAFWTVTRGWQSTVVSRPQHRRNETSHFSSSLTPANILVSSSLSSKRLSFLESSSPQTGRAMSEREVSRRGQVPIVQHGTGGSSLALQ</sequence>
<comment type="caution">
    <text evidence="3">The sequence shown here is derived from an EMBL/GenBank/DDBJ whole genome shotgun (WGS) entry which is preliminary data.</text>
</comment>
<feature type="signal peptide" evidence="2">
    <location>
        <begin position="1"/>
        <end position="16"/>
    </location>
</feature>
<evidence type="ECO:0000256" key="1">
    <source>
        <dbReference type="SAM" id="MobiDB-lite"/>
    </source>
</evidence>
<gene>
    <name evidence="3" type="ORF">CUNI_LOCUS18910</name>
</gene>
<evidence type="ECO:0000256" key="2">
    <source>
        <dbReference type="SAM" id="SignalP"/>
    </source>
</evidence>
<organism evidence="3 4">
    <name type="scientific">Candidula unifasciata</name>
    <dbReference type="NCBI Taxonomy" id="100452"/>
    <lineage>
        <taxon>Eukaryota</taxon>
        <taxon>Metazoa</taxon>
        <taxon>Spiralia</taxon>
        <taxon>Lophotrochozoa</taxon>
        <taxon>Mollusca</taxon>
        <taxon>Gastropoda</taxon>
        <taxon>Heterobranchia</taxon>
        <taxon>Euthyneura</taxon>
        <taxon>Panpulmonata</taxon>
        <taxon>Eupulmonata</taxon>
        <taxon>Stylommatophora</taxon>
        <taxon>Helicina</taxon>
        <taxon>Helicoidea</taxon>
        <taxon>Geomitridae</taxon>
        <taxon>Candidula</taxon>
    </lineage>
</organism>
<reference evidence="3" key="1">
    <citation type="submission" date="2021-04" db="EMBL/GenBank/DDBJ databases">
        <authorList>
            <consortium name="Molecular Ecology Group"/>
        </authorList>
    </citation>
    <scope>NUCLEOTIDE SEQUENCE</scope>
</reference>
<proteinExistence type="predicted"/>
<keyword evidence="2" id="KW-0732">Signal</keyword>
<feature type="non-terminal residue" evidence="3">
    <location>
        <position position="95"/>
    </location>
</feature>
<accession>A0A8S3ZZ50</accession>
<evidence type="ECO:0000313" key="4">
    <source>
        <dbReference type="Proteomes" id="UP000678393"/>
    </source>
</evidence>